<evidence type="ECO:0000256" key="2">
    <source>
        <dbReference type="ARBA" id="ARBA00007441"/>
    </source>
</evidence>
<sequence>MVSDRADETTPFLAMEVFRRASERADAVHLEVGEPDFEPPGYVVDAAVDALRRGDTGYTAAAGKLGLREAIADYYDRTYGVDVSPERILVTPGSSPGLLLACLATLDPGDEAVLTDPHYACYPNFVRQTGATVRTVELDATEGFALRPDRFAAALERDPEVLLLNSPANPTGAVMDGDTLREVVELAETRGTTVVADEIYHGLDYDVEARSVLEFTDEAFVTDGFSKRYAMTGWRLGWVVVPESYADVVNRLVQNLFICAPSFVQEAGRVALEREDDHLDRVRETYRERRDLLVDAVADWGHGLDLGYTPGGAYYLLVDVSELGDAFDVADRLLDEAGVATTPGVDFGPAAADYLRLSYATSMDRLREADRRISVWLADV</sequence>
<dbReference type="InterPro" id="IPR050596">
    <property type="entry name" value="AspAT/PAT-like"/>
</dbReference>
<dbReference type="PROSITE" id="PS00105">
    <property type="entry name" value="AA_TRANSFER_CLASS_1"/>
    <property type="match status" value="1"/>
</dbReference>
<dbReference type="KEGG" id="ssai:N0B31_19835"/>
<feature type="domain" description="Aminotransferase class I/classII large" evidence="8">
    <location>
        <begin position="26"/>
        <end position="372"/>
    </location>
</feature>
<dbReference type="InterPro" id="IPR015424">
    <property type="entry name" value="PyrdxlP-dep_Trfase"/>
</dbReference>
<evidence type="ECO:0000256" key="1">
    <source>
        <dbReference type="ARBA" id="ARBA00001933"/>
    </source>
</evidence>
<evidence type="ECO:0000256" key="3">
    <source>
        <dbReference type="ARBA" id="ARBA00011738"/>
    </source>
</evidence>
<dbReference type="InterPro" id="IPR015421">
    <property type="entry name" value="PyrdxlP-dep_Trfase_major"/>
</dbReference>
<evidence type="ECO:0000256" key="4">
    <source>
        <dbReference type="ARBA" id="ARBA00022576"/>
    </source>
</evidence>
<dbReference type="Pfam" id="PF00155">
    <property type="entry name" value="Aminotran_1_2"/>
    <property type="match status" value="1"/>
</dbReference>
<name>A0A9E7R470_9EURY</name>
<dbReference type="SUPFAM" id="SSF53383">
    <property type="entry name" value="PLP-dependent transferases"/>
    <property type="match status" value="1"/>
</dbReference>
<dbReference type="Gene3D" id="3.40.640.10">
    <property type="entry name" value="Type I PLP-dependent aspartate aminotransferase-like (Major domain)"/>
    <property type="match status" value="1"/>
</dbReference>
<evidence type="ECO:0000256" key="6">
    <source>
        <dbReference type="ARBA" id="ARBA00022898"/>
    </source>
</evidence>
<dbReference type="AlphaFoldDB" id="A0A9E7R470"/>
<comment type="cofactor">
    <cofactor evidence="1 7">
        <name>pyridoxal 5'-phosphate</name>
        <dbReference type="ChEBI" id="CHEBI:597326"/>
    </cofactor>
</comment>
<proteinExistence type="inferred from homology"/>
<keyword evidence="5 7" id="KW-0808">Transferase</keyword>
<evidence type="ECO:0000256" key="5">
    <source>
        <dbReference type="ARBA" id="ARBA00022679"/>
    </source>
</evidence>
<dbReference type="EC" id="2.6.1.-" evidence="7"/>
<comment type="similarity">
    <text evidence="2 7">Belongs to the class-I pyridoxal-phosphate-dependent aminotransferase family.</text>
</comment>
<dbReference type="InterPro" id="IPR004838">
    <property type="entry name" value="NHTrfase_class1_PyrdxlP-BS"/>
</dbReference>
<dbReference type="PANTHER" id="PTHR46383:SF2">
    <property type="entry name" value="AMINOTRANSFERASE"/>
    <property type="match status" value="1"/>
</dbReference>
<comment type="subunit">
    <text evidence="3">Homodimer.</text>
</comment>
<gene>
    <name evidence="9" type="ORF">N0B31_19835</name>
</gene>
<dbReference type="Proteomes" id="UP001057580">
    <property type="component" value="Chromosome"/>
</dbReference>
<dbReference type="GO" id="GO:0008483">
    <property type="term" value="F:transaminase activity"/>
    <property type="evidence" value="ECO:0007669"/>
    <property type="project" value="UniProtKB-KW"/>
</dbReference>
<evidence type="ECO:0000259" key="8">
    <source>
        <dbReference type="Pfam" id="PF00155"/>
    </source>
</evidence>
<dbReference type="GO" id="GO:0030170">
    <property type="term" value="F:pyridoxal phosphate binding"/>
    <property type="evidence" value="ECO:0007669"/>
    <property type="project" value="InterPro"/>
</dbReference>
<dbReference type="PANTHER" id="PTHR46383">
    <property type="entry name" value="ASPARTATE AMINOTRANSFERASE"/>
    <property type="match status" value="1"/>
</dbReference>
<evidence type="ECO:0000256" key="7">
    <source>
        <dbReference type="RuleBase" id="RU000481"/>
    </source>
</evidence>
<organism evidence="9 10">
    <name type="scientific">Salinirubellus salinus</name>
    <dbReference type="NCBI Taxonomy" id="1364945"/>
    <lineage>
        <taxon>Archaea</taxon>
        <taxon>Methanobacteriati</taxon>
        <taxon>Methanobacteriota</taxon>
        <taxon>Stenosarchaea group</taxon>
        <taxon>Halobacteria</taxon>
        <taxon>Halobacteriales</taxon>
        <taxon>Natronomonadaceae</taxon>
        <taxon>Salinirubellus</taxon>
    </lineage>
</organism>
<dbReference type="EMBL" id="CP104003">
    <property type="protein sequence ID" value="UWM54355.1"/>
    <property type="molecule type" value="Genomic_DNA"/>
</dbReference>
<keyword evidence="6" id="KW-0663">Pyridoxal phosphate</keyword>
<dbReference type="InterPro" id="IPR004839">
    <property type="entry name" value="Aminotransferase_I/II_large"/>
</dbReference>
<evidence type="ECO:0000313" key="10">
    <source>
        <dbReference type="Proteomes" id="UP001057580"/>
    </source>
</evidence>
<dbReference type="GeneID" id="74944723"/>
<dbReference type="RefSeq" id="WP_260593375.1">
    <property type="nucleotide sequence ID" value="NZ_CP104003.1"/>
</dbReference>
<keyword evidence="4 7" id="KW-0032">Aminotransferase</keyword>
<evidence type="ECO:0000313" key="9">
    <source>
        <dbReference type="EMBL" id="UWM54355.1"/>
    </source>
</evidence>
<keyword evidence="10" id="KW-1185">Reference proteome</keyword>
<accession>A0A9E7R470</accession>
<reference evidence="9" key="1">
    <citation type="submission" date="2022-09" db="EMBL/GenBank/DDBJ databases">
        <title>Diverse halophilic archaea isolated from saline environments.</title>
        <authorList>
            <person name="Cui H.-L."/>
        </authorList>
    </citation>
    <scope>NUCLEOTIDE SEQUENCE</scope>
    <source>
        <strain evidence="9">ZS-35-S2</strain>
    </source>
</reference>
<dbReference type="CDD" id="cd00609">
    <property type="entry name" value="AAT_like"/>
    <property type="match status" value="1"/>
</dbReference>
<dbReference type="GO" id="GO:0006520">
    <property type="term" value="P:amino acid metabolic process"/>
    <property type="evidence" value="ECO:0007669"/>
    <property type="project" value="InterPro"/>
</dbReference>
<protein>
    <recommendedName>
        <fullName evidence="7">Aminotransferase</fullName>
        <ecNumber evidence="7">2.6.1.-</ecNumber>
    </recommendedName>
</protein>